<dbReference type="PANTHER" id="PTHR23389">
    <property type="entry name" value="CHROMOSOME TRANSMISSION FIDELITY FACTOR 18"/>
    <property type="match status" value="1"/>
</dbReference>
<protein>
    <submittedName>
        <fullName evidence="3">Putative telomere length regulation protein elg1</fullName>
    </submittedName>
</protein>
<feature type="region of interest" description="Disordered" evidence="1">
    <location>
        <begin position="342"/>
        <end position="365"/>
    </location>
</feature>
<name>A0A0G2F0U1_PHACM</name>
<dbReference type="AlphaFoldDB" id="A0A0G2F0U1"/>
<comment type="caution">
    <text evidence="3">The sequence shown here is derived from an EMBL/GenBank/DDBJ whole genome shotgun (WGS) entry which is preliminary data.</text>
</comment>
<keyword evidence="4" id="KW-1185">Reference proteome</keyword>
<organism evidence="3 4">
    <name type="scientific">Phaeomoniella chlamydospora</name>
    <name type="common">Phaeoacremonium chlamydosporum</name>
    <dbReference type="NCBI Taxonomy" id="158046"/>
    <lineage>
        <taxon>Eukaryota</taxon>
        <taxon>Fungi</taxon>
        <taxon>Dikarya</taxon>
        <taxon>Ascomycota</taxon>
        <taxon>Pezizomycotina</taxon>
        <taxon>Eurotiomycetes</taxon>
        <taxon>Chaetothyriomycetidae</taxon>
        <taxon>Phaeomoniellales</taxon>
        <taxon>Phaeomoniellaceae</taxon>
        <taxon>Phaeomoniella</taxon>
    </lineage>
</organism>
<accession>A0A0G2F0U1</accession>
<dbReference type="GO" id="GO:0016887">
    <property type="term" value="F:ATP hydrolysis activity"/>
    <property type="evidence" value="ECO:0007669"/>
    <property type="project" value="InterPro"/>
</dbReference>
<dbReference type="InterPro" id="IPR027417">
    <property type="entry name" value="P-loop_NTPase"/>
</dbReference>
<feature type="compositionally biased region" description="Basic and acidic residues" evidence="1">
    <location>
        <begin position="342"/>
        <end position="363"/>
    </location>
</feature>
<evidence type="ECO:0000259" key="2">
    <source>
        <dbReference type="SMART" id="SM00382"/>
    </source>
</evidence>
<evidence type="ECO:0000313" key="4">
    <source>
        <dbReference type="Proteomes" id="UP000053317"/>
    </source>
</evidence>
<dbReference type="OrthoDB" id="10064318at2759"/>
<reference evidence="3 4" key="1">
    <citation type="submission" date="2015-05" db="EMBL/GenBank/DDBJ databases">
        <title>Distinctive expansion of gene families associated with plant cell wall degradation and secondary metabolism in the genomes of grapevine trunk pathogens.</title>
        <authorList>
            <person name="Lawrence D.P."/>
            <person name="Travadon R."/>
            <person name="Rolshausen P.E."/>
            <person name="Baumgartner K."/>
        </authorList>
    </citation>
    <scope>NUCLEOTIDE SEQUENCE [LARGE SCALE GENOMIC DNA]</scope>
    <source>
        <strain evidence="3">UCRPC4</strain>
    </source>
</reference>
<dbReference type="EMBL" id="LCWF01000019">
    <property type="protein sequence ID" value="KKY27911.1"/>
    <property type="molecule type" value="Genomic_DNA"/>
</dbReference>
<sequence length="815" mass="91012">MLPIWPPFSLGTKRIPKADHTRLSPRYSKESNKLKYIASSELERNSLLDRISSSLLGYHGQLRSENSIRVPVRKLVSGHKCLEGIDVVGNGGMVDRVGYVHPAIRKLRTTLLQSTPAFDRGEFETIAWINKYAPEKAEEVLQGGTEPVFLRDWIRSLSVSAVDDGSTKSRPRSQGLRKALRKKKRAKRAKDGLDEFIISSEDEDSELNEIEWSEDDRSSMSGTSLKRSAFRNIRLGSRQGSHDTPKNTILLSGPHGSGKTATVYAVAKELGFEIFEINAGSRRSAKDILDKVGDMTHNHLVQQCESNLDPNEVSSTIDEGSMQMEVSTGRQASMSAFLESKPRPVEAKKRCHPKQENHLEKRSSKTSQKQSLILIEEADILYDEDRSFWSTVTTLAAQSKRPIVITCTDEELVPFGDLTLEAILRFGSPPLEAATEYLSLLAACEGHLFDKARVQRLYQCKGHDLRATIMELNFWCQMGVGSNKGGLDWMVNKNEEVVTNRSDEKLRITSFGTFEEDMSFIPNQASVTSNVESGVEIEQDLMLFADEQLEVPAIDWVSRLEESMESDISSLSVDAALRLSQWASDLDVLYWSGDRNSRGQGLDMTQPDLSARARSSYCEGYPLLEAFESHSYSDNSAKMTAAIFTLLRPDITSRQICGTQSIMDRIAQSSTNAEIPIDRKFAETLSFLDTAHPVFPPPTGRLAPSLENCLATLITDVAPYVRYIMSYDDHLEQQREGLLDALSSQEGGTRGKGRTTRASRAALEGGRKDETRREKWFHVSPDHEAVVATAGNGWQEALLDELNQMNIQDTTEPEK</sequence>
<dbReference type="Pfam" id="PF00004">
    <property type="entry name" value="AAA"/>
    <property type="match status" value="1"/>
</dbReference>
<dbReference type="GO" id="GO:0005524">
    <property type="term" value="F:ATP binding"/>
    <property type="evidence" value="ECO:0007669"/>
    <property type="project" value="InterPro"/>
</dbReference>
<dbReference type="SMART" id="SM00382">
    <property type="entry name" value="AAA"/>
    <property type="match status" value="1"/>
</dbReference>
<dbReference type="CDD" id="cd00009">
    <property type="entry name" value="AAA"/>
    <property type="match status" value="1"/>
</dbReference>
<evidence type="ECO:0000313" key="3">
    <source>
        <dbReference type="EMBL" id="KKY27911.1"/>
    </source>
</evidence>
<proteinExistence type="predicted"/>
<feature type="region of interest" description="Disordered" evidence="1">
    <location>
        <begin position="743"/>
        <end position="770"/>
    </location>
</feature>
<dbReference type="Proteomes" id="UP000053317">
    <property type="component" value="Unassembled WGS sequence"/>
</dbReference>
<dbReference type="Gene3D" id="3.40.50.300">
    <property type="entry name" value="P-loop containing nucleotide triphosphate hydrolases"/>
    <property type="match status" value="1"/>
</dbReference>
<gene>
    <name evidence="3" type="ORF">UCRPC4_g00755</name>
</gene>
<evidence type="ECO:0000256" key="1">
    <source>
        <dbReference type="SAM" id="MobiDB-lite"/>
    </source>
</evidence>
<dbReference type="InterPro" id="IPR003959">
    <property type="entry name" value="ATPase_AAA_core"/>
</dbReference>
<dbReference type="GO" id="GO:0003677">
    <property type="term" value="F:DNA binding"/>
    <property type="evidence" value="ECO:0007669"/>
    <property type="project" value="TreeGrafter"/>
</dbReference>
<feature type="domain" description="AAA+ ATPase" evidence="2">
    <location>
        <begin position="245"/>
        <end position="430"/>
    </location>
</feature>
<dbReference type="InterPro" id="IPR003593">
    <property type="entry name" value="AAA+_ATPase"/>
</dbReference>
<reference evidence="3 4" key="2">
    <citation type="submission" date="2015-05" db="EMBL/GenBank/DDBJ databases">
        <authorList>
            <person name="Morales-Cruz A."/>
            <person name="Amrine K.C."/>
            <person name="Cantu D."/>
        </authorList>
    </citation>
    <scope>NUCLEOTIDE SEQUENCE [LARGE SCALE GENOMIC DNA]</scope>
    <source>
        <strain evidence="3">UCRPC4</strain>
    </source>
</reference>
<dbReference type="SUPFAM" id="SSF52540">
    <property type="entry name" value="P-loop containing nucleoside triphosphate hydrolases"/>
    <property type="match status" value="1"/>
</dbReference>
<feature type="region of interest" description="Disordered" evidence="1">
    <location>
        <begin position="233"/>
        <end position="255"/>
    </location>
</feature>
<dbReference type="GO" id="GO:0005634">
    <property type="term" value="C:nucleus"/>
    <property type="evidence" value="ECO:0007669"/>
    <property type="project" value="TreeGrafter"/>
</dbReference>
<dbReference type="PANTHER" id="PTHR23389:SF21">
    <property type="entry name" value="ATPASE FAMILY AAA DOMAIN-CONTAINING PROTEIN 5"/>
    <property type="match status" value="1"/>
</dbReference>